<evidence type="ECO:0000313" key="2">
    <source>
        <dbReference type="Proteomes" id="UP001056778"/>
    </source>
</evidence>
<comment type="caution">
    <text evidence="1">The sequence shown here is derived from an EMBL/GenBank/DDBJ whole genome shotgun (WGS) entry which is preliminary data.</text>
</comment>
<sequence>MNLFKEFCFYFLIFVINSSFIAVNAADDYFYNQHPIRKVIIWCTVSKAEQNKCTSFANAVLRDHIKINYRLFTVRCHHAFNKEECMSLLDDGQVTMTTLDAGQVFTGGRFHSLVPIAKEVADTGSTVYYSVALVKKNSLRDITSLHDIRGKKACFAGVGTMAGWVIPLYTLMKSGAMEIVDCNNHVKTATEFFGPSCAVNALLDANNPIGDNSDKLCRECIGKIPGGRCTDADPYAGYEGAFKCLLEAGDIAFLKHTTIHDLLSPGSAYPGLRADQFQLLCKDGSRKSIEQFQTCNWGEVPTNAIVVSSATLLEDRILYQKFLEKVADLYTNTSRPQQNNYNSAYDDVRPEYDQFGNRVARQVYPNYNQYNRGNPYENPFSENPNLLNPKQYGVNIDPYGPVVNEYDGRPEDLPENKFEDDDFKYNDTKYEYFTFYESIPRFGNQTNLLFQDTTRQFYPLQEVEQTHDRYLGHLNEVVLGIRSCPVNRMTLCVTSDAELDKCVKMKIALKAQLLKPEMSCYKGHSQIHCMQAINSRTADVAVFDAGDIYTAGLNFDLVPFVSEVYNLADPEYYVVAVAKEADPSTDLTYLRGKYTCHSGINTAAGWIYPMAYLISNGWVRPYGCNSVRAAAEYFTKSCIPGALSTEYNTGMPYDNMCDLCRGSSFQYCRRDASEVFYGHTGAFRCLVEGGGHVAFVKHTTAIENTGGKRREWWARDALVDDFELLCPDGTRAEINDYLTCNLGKVKANAIVTRGGYDYNETQINAFINLFMYAQTFYGSNIADEFRFSLFYSTPPHTDLIFQDAATQLKVIEPKYREYSAYLGRDFMRAKRIVDCYSGTPIINPSLGLISTLIVTYLLLNS</sequence>
<dbReference type="Proteomes" id="UP001056778">
    <property type="component" value="Chromosome 5"/>
</dbReference>
<reference evidence="1" key="1">
    <citation type="submission" date="2022-04" db="EMBL/GenBank/DDBJ databases">
        <title>Chromosome-scale genome assembly of Holotrichia oblita Faldermann.</title>
        <authorList>
            <person name="Rongchong L."/>
        </authorList>
    </citation>
    <scope>NUCLEOTIDE SEQUENCE</scope>
    <source>
        <strain evidence="1">81SQS9</strain>
    </source>
</reference>
<evidence type="ECO:0000313" key="1">
    <source>
        <dbReference type="EMBL" id="KAI4460435.1"/>
    </source>
</evidence>
<proteinExistence type="predicted"/>
<accession>A0ACB9T0Y6</accession>
<protein>
    <submittedName>
        <fullName evidence="1">Transferrin</fullName>
    </submittedName>
</protein>
<dbReference type="EMBL" id="CM043019">
    <property type="protein sequence ID" value="KAI4460435.1"/>
    <property type="molecule type" value="Genomic_DNA"/>
</dbReference>
<name>A0ACB9T0Y6_HOLOL</name>
<keyword evidence="2" id="KW-1185">Reference proteome</keyword>
<organism evidence="1 2">
    <name type="scientific">Holotrichia oblita</name>
    <name type="common">Chafer beetle</name>
    <dbReference type="NCBI Taxonomy" id="644536"/>
    <lineage>
        <taxon>Eukaryota</taxon>
        <taxon>Metazoa</taxon>
        <taxon>Ecdysozoa</taxon>
        <taxon>Arthropoda</taxon>
        <taxon>Hexapoda</taxon>
        <taxon>Insecta</taxon>
        <taxon>Pterygota</taxon>
        <taxon>Neoptera</taxon>
        <taxon>Endopterygota</taxon>
        <taxon>Coleoptera</taxon>
        <taxon>Polyphaga</taxon>
        <taxon>Scarabaeiformia</taxon>
        <taxon>Scarabaeidae</taxon>
        <taxon>Melolonthinae</taxon>
        <taxon>Holotrichia</taxon>
    </lineage>
</organism>
<gene>
    <name evidence="1" type="ORF">MML48_5g00013189</name>
</gene>